<evidence type="ECO:0000313" key="2">
    <source>
        <dbReference type="EMBL" id="EPB77186.1"/>
    </source>
</evidence>
<evidence type="ECO:0000313" key="3">
    <source>
        <dbReference type="Proteomes" id="UP000054495"/>
    </source>
</evidence>
<organism evidence="2 3">
    <name type="scientific">Ancylostoma ceylanicum</name>
    <dbReference type="NCBI Taxonomy" id="53326"/>
    <lineage>
        <taxon>Eukaryota</taxon>
        <taxon>Metazoa</taxon>
        <taxon>Ecdysozoa</taxon>
        <taxon>Nematoda</taxon>
        <taxon>Chromadorea</taxon>
        <taxon>Rhabditida</taxon>
        <taxon>Rhabditina</taxon>
        <taxon>Rhabditomorpha</taxon>
        <taxon>Strongyloidea</taxon>
        <taxon>Ancylostomatidae</taxon>
        <taxon>Ancylostomatinae</taxon>
        <taxon>Ancylostoma</taxon>
    </lineage>
</organism>
<accession>A0A0D6M470</accession>
<feature type="compositionally biased region" description="Basic and acidic residues" evidence="1">
    <location>
        <begin position="204"/>
        <end position="214"/>
    </location>
</feature>
<dbReference type="AlphaFoldDB" id="A0A0D6M470"/>
<dbReference type="Proteomes" id="UP000054495">
    <property type="component" value="Unassembled WGS sequence"/>
</dbReference>
<dbReference type="EMBL" id="KE124843">
    <property type="protein sequence ID" value="EPB77186.1"/>
    <property type="molecule type" value="Genomic_DNA"/>
</dbReference>
<evidence type="ECO:0000256" key="1">
    <source>
        <dbReference type="SAM" id="MobiDB-lite"/>
    </source>
</evidence>
<dbReference type="Gene3D" id="1.25.40.180">
    <property type="match status" value="1"/>
</dbReference>
<evidence type="ECO:0008006" key="4">
    <source>
        <dbReference type="Google" id="ProtNLM"/>
    </source>
</evidence>
<reference evidence="2 3" key="1">
    <citation type="submission" date="2013-05" db="EMBL/GenBank/DDBJ databases">
        <title>Draft genome of the parasitic nematode Anyclostoma ceylanicum.</title>
        <authorList>
            <person name="Mitreva M."/>
        </authorList>
    </citation>
    <scope>NUCLEOTIDE SEQUENCE [LARGE SCALE GENOMIC DNA]</scope>
</reference>
<protein>
    <recommendedName>
        <fullName evidence="4">MIF4G domain-containing protein</fullName>
    </recommendedName>
</protein>
<feature type="region of interest" description="Disordered" evidence="1">
    <location>
        <begin position="189"/>
        <end position="214"/>
    </location>
</feature>
<sequence length="214" mass="24143">MDDDQLRELFTSLAVLAQQGPIPVQAYSVLVHNHSPEALAEQLHQKWLADGRFAPIAANIVLHVRKTNSSGIALSSMYVVFLQIDSCVAKCLVKPMFQCLDVLVDNNPDSEDLVTMGVLMTDHGSTLNNINSYLVDRLIVKMRTKICSDDDQMNGYIRRIFLHVLDLWAFGWNELTIPESITMTYPTVEQKETPTPERKKHVVKKEFGSKESVV</sequence>
<proteinExistence type="predicted"/>
<name>A0A0D6M470_9BILA</name>
<gene>
    <name evidence="2" type="ORF">ANCCEY_03712</name>
</gene>
<keyword evidence="3" id="KW-1185">Reference proteome</keyword>